<dbReference type="PANTHER" id="PTHR28629">
    <property type="entry name" value="TRIOKINASE/FMN CYCLASE"/>
    <property type="match status" value="1"/>
</dbReference>
<dbReference type="RefSeq" id="WP_111249543.1">
    <property type="nucleotide sequence ID" value="NZ_QKWH01000001.1"/>
</dbReference>
<dbReference type="Proteomes" id="UP000248783">
    <property type="component" value="Unassembled WGS sequence"/>
</dbReference>
<dbReference type="InterPro" id="IPR004007">
    <property type="entry name" value="DhaL_dom"/>
</dbReference>
<keyword evidence="1" id="KW-0808">Transferase</keyword>
<dbReference type="InterPro" id="IPR050861">
    <property type="entry name" value="Dihydroxyacetone_Kinase"/>
</dbReference>
<evidence type="ECO:0000259" key="3">
    <source>
        <dbReference type="PROSITE" id="PS51480"/>
    </source>
</evidence>
<proteinExistence type="predicted"/>
<evidence type="ECO:0000256" key="2">
    <source>
        <dbReference type="ARBA" id="ARBA00022777"/>
    </source>
</evidence>
<dbReference type="SUPFAM" id="SSF101473">
    <property type="entry name" value="DhaL-like"/>
    <property type="match status" value="1"/>
</dbReference>
<dbReference type="EMBL" id="QKWH01000001">
    <property type="protein sequence ID" value="PZR55179.1"/>
    <property type="molecule type" value="Genomic_DNA"/>
</dbReference>
<evidence type="ECO:0000313" key="5">
    <source>
        <dbReference type="Proteomes" id="UP000248783"/>
    </source>
</evidence>
<dbReference type="GO" id="GO:0019563">
    <property type="term" value="P:glycerol catabolic process"/>
    <property type="evidence" value="ECO:0007669"/>
    <property type="project" value="TreeGrafter"/>
</dbReference>
<reference evidence="4 5" key="1">
    <citation type="submission" date="2018-06" db="EMBL/GenBank/DDBJ databases">
        <title>Whole genome sequencing of a novel hydrocarbon degrading bacterial strain, PW21 isolated from oil contaminated produced water sample.</title>
        <authorList>
            <person name="Nagkirti P."/>
            <person name="Shaikh A."/>
            <person name="Gowdaman V."/>
            <person name="Engineer A.E."/>
            <person name="Dagar S."/>
            <person name="Dhakephalkar P.K."/>
        </authorList>
    </citation>
    <scope>NUCLEOTIDE SEQUENCE [LARGE SCALE GENOMIC DNA]</scope>
    <source>
        <strain evidence="4 5">PW21</strain>
    </source>
</reference>
<dbReference type="Gene3D" id="1.25.40.340">
    <property type="match status" value="1"/>
</dbReference>
<accession>A0A2W5WUM3</accession>
<dbReference type="InterPro" id="IPR036117">
    <property type="entry name" value="DhaL_dom_sf"/>
</dbReference>
<comment type="caution">
    <text evidence="4">The sequence shown here is derived from an EMBL/GenBank/DDBJ whole genome shotgun (WGS) entry which is preliminary data.</text>
</comment>
<dbReference type="Pfam" id="PF02734">
    <property type="entry name" value="Dak2"/>
    <property type="match status" value="1"/>
</dbReference>
<dbReference type="SMART" id="SM01120">
    <property type="entry name" value="Dak2"/>
    <property type="match status" value="1"/>
</dbReference>
<keyword evidence="5" id="KW-1185">Reference proteome</keyword>
<dbReference type="GO" id="GO:0004371">
    <property type="term" value="F:glycerone kinase activity"/>
    <property type="evidence" value="ECO:0007669"/>
    <property type="project" value="InterPro"/>
</dbReference>
<dbReference type="PROSITE" id="PS51480">
    <property type="entry name" value="DHAL"/>
    <property type="match status" value="1"/>
</dbReference>
<dbReference type="AlphaFoldDB" id="A0A2W5WUM3"/>
<evidence type="ECO:0000313" key="4">
    <source>
        <dbReference type="EMBL" id="PZR55179.1"/>
    </source>
</evidence>
<feature type="domain" description="DhaL" evidence="3">
    <location>
        <begin position="6"/>
        <end position="197"/>
    </location>
</feature>
<dbReference type="GO" id="GO:0005829">
    <property type="term" value="C:cytosol"/>
    <property type="evidence" value="ECO:0007669"/>
    <property type="project" value="TreeGrafter"/>
</dbReference>
<gene>
    <name evidence="4" type="ORF">DNL40_02060</name>
</gene>
<keyword evidence="2 4" id="KW-0418">Kinase</keyword>
<evidence type="ECO:0000256" key="1">
    <source>
        <dbReference type="ARBA" id="ARBA00022679"/>
    </source>
</evidence>
<organism evidence="4 5">
    <name type="scientific">Xylanimonas oleitrophica</name>
    <dbReference type="NCBI Taxonomy" id="2607479"/>
    <lineage>
        <taxon>Bacteria</taxon>
        <taxon>Bacillati</taxon>
        <taxon>Actinomycetota</taxon>
        <taxon>Actinomycetes</taxon>
        <taxon>Micrococcales</taxon>
        <taxon>Promicromonosporaceae</taxon>
        <taxon>Xylanimonas</taxon>
    </lineage>
</organism>
<dbReference type="PANTHER" id="PTHR28629:SF4">
    <property type="entry name" value="TRIOKINASE_FMN CYCLASE"/>
    <property type="match status" value="1"/>
</dbReference>
<sequence>MSAPALDQHAILQAYADAAVAARDELTRLDQLAGDGDFGDNLREGLAAVRAGIEAAPGEPAFRTGAQVFLDEVGGTSGPLLGLLLQSVAQALGTAGAAGDERHAFADGVREGLAAIQRVGEAEVGDRTLVDALSPAADALAEGAGYADVARRARQGALDTADLRARQGRASYLGDRAKGAPDAGALGVALLFWAVARVAEPDADLGDPVAFVSP</sequence>
<protein>
    <submittedName>
        <fullName evidence="4">Dihydroxyacetone kinase</fullName>
    </submittedName>
</protein>
<name>A0A2W5WUM3_9MICO</name>